<dbReference type="InterPro" id="IPR003593">
    <property type="entry name" value="AAA+_ATPase"/>
</dbReference>
<dbReference type="Pfam" id="PF00005">
    <property type="entry name" value="ABC_tran"/>
    <property type="match status" value="2"/>
</dbReference>
<feature type="domain" description="ABC transporter" evidence="5">
    <location>
        <begin position="438"/>
        <end position="644"/>
    </location>
</feature>
<feature type="region of interest" description="Disordered" evidence="4">
    <location>
        <begin position="336"/>
        <end position="379"/>
    </location>
</feature>
<dbReference type="EMBL" id="CDSF01000077">
    <property type="protein sequence ID" value="CEO96864.1"/>
    <property type="molecule type" value="Genomic_DNA"/>
</dbReference>
<dbReference type="OMA" id="RQIAHME"/>
<evidence type="ECO:0000313" key="7">
    <source>
        <dbReference type="Proteomes" id="UP000039324"/>
    </source>
</evidence>
<gene>
    <name evidence="6" type="ORF">PBRA_005468</name>
</gene>
<protein>
    <recommendedName>
        <fullName evidence="5">ABC transporter domain-containing protein</fullName>
    </recommendedName>
</protein>
<dbReference type="GO" id="GO:0005524">
    <property type="term" value="F:ATP binding"/>
    <property type="evidence" value="ECO:0007669"/>
    <property type="project" value="UniProtKB-KW"/>
</dbReference>
<evidence type="ECO:0000313" key="6">
    <source>
        <dbReference type="EMBL" id="CEO96864.1"/>
    </source>
</evidence>
<dbReference type="Proteomes" id="UP000039324">
    <property type="component" value="Unassembled WGS sequence"/>
</dbReference>
<evidence type="ECO:0000256" key="2">
    <source>
        <dbReference type="ARBA" id="ARBA00022741"/>
    </source>
</evidence>
<evidence type="ECO:0000256" key="4">
    <source>
        <dbReference type="SAM" id="MobiDB-lite"/>
    </source>
</evidence>
<evidence type="ECO:0000256" key="1">
    <source>
        <dbReference type="ARBA" id="ARBA00022737"/>
    </source>
</evidence>
<dbReference type="PROSITE" id="PS50893">
    <property type="entry name" value="ABC_TRANSPORTER_2"/>
    <property type="match status" value="2"/>
</dbReference>
<dbReference type="CDD" id="cd03221">
    <property type="entry name" value="ABCF_EF-3"/>
    <property type="match status" value="1"/>
</dbReference>
<dbReference type="AlphaFoldDB" id="A0A0G4INU3"/>
<dbReference type="InterPro" id="IPR003439">
    <property type="entry name" value="ABC_transporter-like_ATP-bd"/>
</dbReference>
<dbReference type="STRING" id="37360.A0A0G4INU3"/>
<keyword evidence="2" id="KW-0547">Nucleotide-binding</keyword>
<dbReference type="InterPro" id="IPR050611">
    <property type="entry name" value="ABCF"/>
</dbReference>
<accession>A0A0G4INU3</accession>
<keyword evidence="3" id="KW-0067">ATP-binding</keyword>
<evidence type="ECO:0000259" key="5">
    <source>
        <dbReference type="PROSITE" id="PS50893"/>
    </source>
</evidence>
<dbReference type="Pfam" id="PF12848">
    <property type="entry name" value="ABC_tran_Xtn"/>
    <property type="match status" value="1"/>
</dbReference>
<evidence type="ECO:0000256" key="3">
    <source>
        <dbReference type="ARBA" id="ARBA00022840"/>
    </source>
</evidence>
<dbReference type="SMART" id="SM00382">
    <property type="entry name" value="AAA"/>
    <property type="match status" value="2"/>
</dbReference>
<dbReference type="GO" id="GO:0016887">
    <property type="term" value="F:ATP hydrolysis activity"/>
    <property type="evidence" value="ECO:0007669"/>
    <property type="project" value="InterPro"/>
</dbReference>
<reference evidence="6 7" key="1">
    <citation type="submission" date="2015-02" db="EMBL/GenBank/DDBJ databases">
        <authorList>
            <person name="Chooi Y.-H."/>
        </authorList>
    </citation>
    <scope>NUCLEOTIDE SEQUENCE [LARGE SCALE GENOMIC DNA]</scope>
    <source>
        <strain evidence="6">E3</strain>
    </source>
</reference>
<dbReference type="PANTHER" id="PTHR19211">
    <property type="entry name" value="ATP-BINDING TRANSPORT PROTEIN-RELATED"/>
    <property type="match status" value="1"/>
</dbReference>
<keyword evidence="7" id="KW-1185">Reference proteome</keyword>
<feature type="compositionally biased region" description="Basic and acidic residues" evidence="4">
    <location>
        <begin position="357"/>
        <end position="370"/>
    </location>
</feature>
<dbReference type="InterPro" id="IPR027417">
    <property type="entry name" value="P-loop_NTPase"/>
</dbReference>
<feature type="domain" description="ABC transporter" evidence="5">
    <location>
        <begin position="34"/>
        <end position="337"/>
    </location>
</feature>
<organism evidence="6 7">
    <name type="scientific">Plasmodiophora brassicae</name>
    <name type="common">Clubroot disease agent</name>
    <dbReference type="NCBI Taxonomy" id="37360"/>
    <lineage>
        <taxon>Eukaryota</taxon>
        <taxon>Sar</taxon>
        <taxon>Rhizaria</taxon>
        <taxon>Endomyxa</taxon>
        <taxon>Phytomyxea</taxon>
        <taxon>Plasmodiophorida</taxon>
        <taxon>Plasmodiophoridae</taxon>
        <taxon>Plasmodiophora</taxon>
    </lineage>
</organism>
<dbReference type="PANTHER" id="PTHR19211:SF129">
    <property type="entry name" value="ABC TRANSPORTER ATP-BINDING PROTEIN"/>
    <property type="match status" value="1"/>
</dbReference>
<dbReference type="SUPFAM" id="SSF52540">
    <property type="entry name" value="P-loop containing nucleoside triphosphate hydrolases"/>
    <property type="match status" value="2"/>
</dbReference>
<dbReference type="InterPro" id="IPR032781">
    <property type="entry name" value="ABC_tran_Xtn"/>
</dbReference>
<dbReference type="Gene3D" id="3.40.50.300">
    <property type="entry name" value="P-loop containing nucleotide triphosphate hydrolases"/>
    <property type="match status" value="2"/>
</dbReference>
<name>A0A0G4INU3_PLABS</name>
<dbReference type="OrthoDB" id="2110130at2759"/>
<sequence length="645" mass="71483">MTIGRRPGPPAGFQGSTQPSRFHVADSAATSSDLDLHAVSLSIGGRDLLVEAHLQLFQGMRYGLFGRNGTGKSLLLKSIAYRWLPGVPSDCSIFYVDQLESEEHLDATVIDLVLSADFATATTLSRIDALAAALEANDVGALRAIKRETMLERIGDAEQVVSKTTGERGYRARGKLVALQSDLSKFDLIDGDSSLVDEMQALLVALQSQVEDRSVYRVKAEKALASLGFDRSTFDRKLRQLSGGWRIRVALAMAVYIEPQILLLDEPTNHLDISGILWLKRYIARLTDMTIVIVSHDRNFLDGIDYVLHLQNCKLTLYAGDYETFVETREEQRLHRATQRSALDKKRSKMQASIQAERTRASRSGDDKHLKQAASRHKKLSERLGVETNQLGHRFKLNRDRVGWHHSRRGDVEEEFHEQALVWRLPEPSALRSPGPIIDVGNVSFAYAPSLPPTLTNVTLAVDQGARIAIIGRNGQGKSTLMNLMVGRIAPTSGTIRTHPQATISYFEQHFVDVARGVHDTCLEYVKRRFPSLSKQDAYAALGAFHLADQAQQPVRALSGGQTVRLAFSCLALEHPHAVFLDEPVNHLDLDAIDALIECLQEYTGAVVVISHDIFFIKSLQCSAIYDVRGAGLHPVKSIDNVYKP</sequence>
<proteinExistence type="predicted"/>
<keyword evidence="1" id="KW-0677">Repeat</keyword>